<accession>M1DQA9</accession>
<protein>
    <submittedName>
        <fullName evidence="1">Uncharacterized protein</fullName>
    </submittedName>
</protein>
<reference evidence="2" key="1">
    <citation type="journal article" date="2011" name="Nature">
        <title>Genome sequence and analysis of the tuber crop potato.</title>
        <authorList>
            <consortium name="The Potato Genome Sequencing Consortium"/>
        </authorList>
    </citation>
    <scope>NUCLEOTIDE SEQUENCE [LARGE SCALE GENOMIC DNA]</scope>
    <source>
        <strain evidence="2">cv. DM1-3 516 R44</strain>
    </source>
</reference>
<proteinExistence type="predicted"/>
<dbReference type="InParanoid" id="M1DQA9"/>
<name>M1DQA9_SOLTU</name>
<dbReference type="Proteomes" id="UP000011115">
    <property type="component" value="Unassembled WGS sequence"/>
</dbReference>
<dbReference type="EnsemblPlants" id="PGSC0003DMT400092673">
    <property type="protein sequence ID" value="PGSC0003DMT400092673"/>
    <property type="gene ID" value="PGSC0003DMG400042244"/>
</dbReference>
<dbReference type="AlphaFoldDB" id="M1DQA9"/>
<dbReference type="Gramene" id="PGSC0003DMT400092673">
    <property type="protein sequence ID" value="PGSC0003DMT400092673"/>
    <property type="gene ID" value="PGSC0003DMG400042244"/>
</dbReference>
<reference evidence="1" key="2">
    <citation type="submission" date="2015-06" db="UniProtKB">
        <authorList>
            <consortium name="EnsemblPlants"/>
        </authorList>
    </citation>
    <scope>IDENTIFICATION</scope>
    <source>
        <strain evidence="1">DM1-3 516 R44</strain>
    </source>
</reference>
<dbReference type="PaxDb" id="4113-PGSC0003DMT400092673"/>
<dbReference type="HOGENOM" id="CLU_1091568_0_0_1"/>
<evidence type="ECO:0000313" key="1">
    <source>
        <dbReference type="EnsemblPlants" id="PGSC0003DMT400092673"/>
    </source>
</evidence>
<sequence>MIAAAGKPPILPIFVCYSPRDLLVTWNSDVIFVKNLLGPPLRPYKWSQLVTTAKTVHIPGQTTLEAGCDDGQNGPFSRSNEPRIRVCHGQNGPFSRSNEPRIRPRDLMATWNSGVIFTKNLHGPQLRPKLYKQLVTMAKTAYFHGQTIPRADCFATLVEIADELGDPPFGQLIAFSVLPLASSHSGSLGSTVLLRGTDWRLADCSFPRLLIHFLQGFAYYNEGRFMSFRDSPSCTRQSAGFHFLFFSALFALFCA</sequence>
<keyword evidence="2" id="KW-1185">Reference proteome</keyword>
<evidence type="ECO:0000313" key="2">
    <source>
        <dbReference type="Proteomes" id="UP000011115"/>
    </source>
</evidence>
<organism evidence="1 2">
    <name type="scientific">Solanum tuberosum</name>
    <name type="common">Potato</name>
    <dbReference type="NCBI Taxonomy" id="4113"/>
    <lineage>
        <taxon>Eukaryota</taxon>
        <taxon>Viridiplantae</taxon>
        <taxon>Streptophyta</taxon>
        <taxon>Embryophyta</taxon>
        <taxon>Tracheophyta</taxon>
        <taxon>Spermatophyta</taxon>
        <taxon>Magnoliopsida</taxon>
        <taxon>eudicotyledons</taxon>
        <taxon>Gunneridae</taxon>
        <taxon>Pentapetalae</taxon>
        <taxon>asterids</taxon>
        <taxon>lamiids</taxon>
        <taxon>Solanales</taxon>
        <taxon>Solanaceae</taxon>
        <taxon>Solanoideae</taxon>
        <taxon>Solaneae</taxon>
        <taxon>Solanum</taxon>
    </lineage>
</organism>